<dbReference type="Proteomes" id="UP000579136">
    <property type="component" value="Unassembled WGS sequence"/>
</dbReference>
<reference evidence="1 2" key="1">
    <citation type="submission" date="2020-08" db="EMBL/GenBank/DDBJ databases">
        <title>Genomic Encyclopedia of Type Strains, Phase IV (KMG-IV): sequencing the most valuable type-strain genomes for metagenomic binning, comparative biology and taxonomic classification.</title>
        <authorList>
            <person name="Goeker M."/>
        </authorList>
    </citation>
    <scope>NUCLEOTIDE SEQUENCE [LARGE SCALE GENOMIC DNA]</scope>
    <source>
        <strain evidence="1 2">DSM 19163</strain>
    </source>
</reference>
<evidence type="ECO:0000313" key="2">
    <source>
        <dbReference type="Proteomes" id="UP000579136"/>
    </source>
</evidence>
<sequence length="44" mass="5203">MYTTNIIPVEQRIKEYKTEALNNKILKESKSNRKFTNIFSKLLG</sequence>
<gene>
    <name evidence="1" type="ORF">HNQ45_001408</name>
</gene>
<evidence type="ECO:0000313" key="1">
    <source>
        <dbReference type="EMBL" id="MBB5176520.1"/>
    </source>
</evidence>
<organism evidence="1 2">
    <name type="scientific">Nosocomiicoccus ampullae</name>
    <dbReference type="NCBI Taxonomy" id="489910"/>
    <lineage>
        <taxon>Bacteria</taxon>
        <taxon>Bacillati</taxon>
        <taxon>Bacillota</taxon>
        <taxon>Bacilli</taxon>
        <taxon>Bacillales</taxon>
        <taxon>Staphylococcaceae</taxon>
        <taxon>Nosocomiicoccus</taxon>
    </lineage>
</organism>
<dbReference type="AlphaFoldDB" id="A0A9Q2D141"/>
<proteinExistence type="predicted"/>
<protein>
    <submittedName>
        <fullName evidence="1">Uncharacterized protein</fullName>
    </submittedName>
</protein>
<name>A0A9Q2D141_9STAP</name>
<dbReference type="EMBL" id="JACHHF010000008">
    <property type="protein sequence ID" value="MBB5176520.1"/>
    <property type="molecule type" value="Genomic_DNA"/>
</dbReference>
<comment type="caution">
    <text evidence="1">The sequence shown here is derived from an EMBL/GenBank/DDBJ whole genome shotgun (WGS) entry which is preliminary data.</text>
</comment>
<dbReference type="RefSeq" id="WP_257713872.1">
    <property type="nucleotide sequence ID" value="NZ_CBCRYX010000009.1"/>
</dbReference>
<keyword evidence="2" id="KW-1185">Reference proteome</keyword>
<accession>A0A9Q2D141</accession>